<evidence type="ECO:0000313" key="6">
    <source>
        <dbReference type="EMBL" id="KAF4486036.1"/>
    </source>
</evidence>
<dbReference type="EMBL" id="ANPB02000003">
    <property type="protein sequence ID" value="KAF4486036.1"/>
    <property type="molecule type" value="Genomic_DNA"/>
</dbReference>
<evidence type="ECO:0000313" key="7">
    <source>
        <dbReference type="Proteomes" id="UP000011096"/>
    </source>
</evidence>
<evidence type="ECO:0000256" key="4">
    <source>
        <dbReference type="SAM" id="MobiDB-lite"/>
    </source>
</evidence>
<dbReference type="PROSITE" id="PS50088">
    <property type="entry name" value="ANK_REPEAT"/>
    <property type="match status" value="2"/>
</dbReference>
<dbReference type="GeneID" id="90979820"/>
<keyword evidence="1" id="KW-0677">Repeat</keyword>
<dbReference type="OrthoDB" id="4844808at2759"/>
<keyword evidence="2 3" id="KW-0040">ANK repeat</keyword>
<comment type="caution">
    <text evidence="5">The sequence shown here is derived from an EMBL/GenBank/DDBJ whole genome shotgun (WGS) entry which is preliminary data.</text>
</comment>
<dbReference type="SMART" id="SM00248">
    <property type="entry name" value="ANK"/>
    <property type="match status" value="2"/>
</dbReference>
<accession>A0A7J6IGU7</accession>
<gene>
    <name evidence="6" type="ORF">CGGC5_v005845</name>
    <name evidence="5" type="ORF">CGGC5_v015976</name>
</gene>
<dbReference type="PROSITE" id="PS50297">
    <property type="entry name" value="ANK_REP_REGION"/>
    <property type="match status" value="1"/>
</dbReference>
<dbReference type="Gene3D" id="1.25.40.20">
    <property type="entry name" value="Ankyrin repeat-containing domain"/>
    <property type="match status" value="1"/>
</dbReference>
<evidence type="ECO:0000256" key="1">
    <source>
        <dbReference type="ARBA" id="ARBA00022737"/>
    </source>
</evidence>
<dbReference type="GO" id="GO:0004842">
    <property type="term" value="F:ubiquitin-protein transferase activity"/>
    <property type="evidence" value="ECO:0007669"/>
    <property type="project" value="TreeGrafter"/>
</dbReference>
<feature type="compositionally biased region" description="Polar residues" evidence="4">
    <location>
        <begin position="28"/>
        <end position="41"/>
    </location>
</feature>
<dbReference type="InterPro" id="IPR002110">
    <property type="entry name" value="Ankyrin_rpt"/>
</dbReference>
<dbReference type="Pfam" id="PF12796">
    <property type="entry name" value="Ank_2"/>
    <property type="match status" value="1"/>
</dbReference>
<sequence>MERQARDFSELFFGADPYSVDFEEAPTPSDSWSSGVHTPTSSDDDPAQPGGAPLQQHMPTDEPPYLEYEYPDPFETTSAWRTADGNSEAATSTLASSRSWVGDQEHREAQGADVHDVIFHVLVRTPERLFSREVSTHAWHQHQLDYTILHTLAGDFGLPNLSAETEGYDILRRLFNLGPDGFGPSVRDCCLSMIDWQNEGYSVPDGVYTEAFMHTPLGVAILYNNLACAELLLQQGADPNIPGEWGQSPLFFANRNKSEDAVQLLIAYGARL</sequence>
<organism evidence="5 7">
    <name type="scientific">Colletotrichum fructicola (strain Nara gc5)</name>
    <name type="common">Anthracnose fungus</name>
    <name type="synonym">Colletotrichum gloeosporioides (strain Nara gc5)</name>
    <dbReference type="NCBI Taxonomy" id="1213859"/>
    <lineage>
        <taxon>Eukaryota</taxon>
        <taxon>Fungi</taxon>
        <taxon>Dikarya</taxon>
        <taxon>Ascomycota</taxon>
        <taxon>Pezizomycotina</taxon>
        <taxon>Sordariomycetes</taxon>
        <taxon>Hypocreomycetidae</taxon>
        <taxon>Glomerellales</taxon>
        <taxon>Glomerellaceae</taxon>
        <taxon>Colletotrichum</taxon>
        <taxon>Colletotrichum gloeosporioides species complex</taxon>
    </lineage>
</organism>
<keyword evidence="7" id="KW-1185">Reference proteome</keyword>
<dbReference type="RefSeq" id="XP_066008959.1">
    <property type="nucleotide sequence ID" value="XM_066151539.1"/>
</dbReference>
<dbReference type="GO" id="GO:0085020">
    <property type="term" value="P:protein K6-linked ubiquitination"/>
    <property type="evidence" value="ECO:0007669"/>
    <property type="project" value="TreeGrafter"/>
</dbReference>
<feature type="region of interest" description="Disordered" evidence="4">
    <location>
        <begin position="16"/>
        <end position="65"/>
    </location>
</feature>
<evidence type="ECO:0000313" key="5">
    <source>
        <dbReference type="EMBL" id="KAF4475593.1"/>
    </source>
</evidence>
<feature type="repeat" description="ANK" evidence="3">
    <location>
        <begin position="245"/>
        <end position="272"/>
    </location>
</feature>
<evidence type="ECO:0000256" key="2">
    <source>
        <dbReference type="ARBA" id="ARBA00023043"/>
    </source>
</evidence>
<evidence type="ECO:0000256" key="3">
    <source>
        <dbReference type="PROSITE-ProRule" id="PRU00023"/>
    </source>
</evidence>
<proteinExistence type="predicted"/>
<dbReference type="Proteomes" id="UP000011096">
    <property type="component" value="Unassembled WGS sequence"/>
</dbReference>
<dbReference type="SUPFAM" id="SSF48403">
    <property type="entry name" value="Ankyrin repeat"/>
    <property type="match status" value="1"/>
</dbReference>
<dbReference type="AlphaFoldDB" id="A0A7J6IGU7"/>
<feature type="repeat" description="ANK" evidence="3">
    <location>
        <begin position="212"/>
        <end position="244"/>
    </location>
</feature>
<dbReference type="EMBL" id="ANPB02000010">
    <property type="protein sequence ID" value="KAF4475593.1"/>
    <property type="molecule type" value="Genomic_DNA"/>
</dbReference>
<dbReference type="PANTHER" id="PTHR24171">
    <property type="entry name" value="ANKYRIN REPEAT DOMAIN-CONTAINING PROTEIN 39-RELATED"/>
    <property type="match status" value="1"/>
</dbReference>
<dbReference type="InterPro" id="IPR036770">
    <property type="entry name" value="Ankyrin_rpt-contain_sf"/>
</dbReference>
<reference evidence="5 7" key="1">
    <citation type="submission" date="2012-08" db="EMBL/GenBank/DDBJ databases">
        <authorList>
            <person name="Gan P.H.P."/>
            <person name="Ikeda K."/>
            <person name="Irieda H."/>
            <person name="Narusaka M."/>
            <person name="O'Connell R.J."/>
            <person name="Narusaka Y."/>
            <person name="Takano Y."/>
            <person name="Kubo Y."/>
            <person name="Shirasu K."/>
        </authorList>
    </citation>
    <scope>NUCLEOTIDE SEQUENCE [LARGE SCALE GENOMIC DNA]</scope>
    <source>
        <strain evidence="5 7">Nara gc5</strain>
    </source>
</reference>
<dbReference type="InParanoid" id="A0A7J6IGU7"/>
<protein>
    <submittedName>
        <fullName evidence="5">Ankyrin repeat domain-containing protein 36C</fullName>
    </submittedName>
</protein>
<dbReference type="PANTHER" id="PTHR24171:SF8">
    <property type="entry name" value="BRCA1-ASSOCIATED RING DOMAIN PROTEIN 1"/>
    <property type="match status" value="1"/>
</dbReference>
<name>A0A7J6IGU7_COLFN</name>
<reference evidence="5 7" key="2">
    <citation type="submission" date="2020-04" db="EMBL/GenBank/DDBJ databases">
        <title>Genome sequencing and assembly of multiple isolates from the Colletotrichum gloeosporioides species complex.</title>
        <authorList>
            <person name="Gan P."/>
            <person name="Shirasu K."/>
        </authorList>
    </citation>
    <scope>NUCLEOTIDE SEQUENCE [LARGE SCALE GENOMIC DNA]</scope>
    <source>
        <strain evidence="5 7">Nara gc5</strain>
    </source>
</reference>